<dbReference type="GO" id="GO:0006007">
    <property type="term" value="P:glucose catabolic process"/>
    <property type="evidence" value="ECO:0007669"/>
    <property type="project" value="InterPro"/>
</dbReference>
<dbReference type="Pfam" id="PF01676">
    <property type="entry name" value="Metalloenzyme"/>
    <property type="match status" value="1"/>
</dbReference>
<feature type="binding site" evidence="9 12">
    <location>
        <begin position="268"/>
        <end position="271"/>
    </location>
    <ligand>
        <name>substrate</name>
    </ligand>
</feature>
<dbReference type="NCBIfam" id="TIGR01307">
    <property type="entry name" value="pgm_bpd_ind"/>
    <property type="match status" value="1"/>
</dbReference>
<dbReference type="SUPFAM" id="SSF64158">
    <property type="entry name" value="2,3-Bisphosphoglycerate-independent phosphoglycerate mutase, substrate-binding domain"/>
    <property type="match status" value="1"/>
</dbReference>
<evidence type="ECO:0000256" key="10">
    <source>
        <dbReference type="NCBIfam" id="TIGR01307"/>
    </source>
</evidence>
<dbReference type="HAMAP" id="MF_01038">
    <property type="entry name" value="GpmI"/>
    <property type="match status" value="1"/>
</dbReference>
<dbReference type="Gene3D" id="3.40.720.10">
    <property type="entry name" value="Alkaline Phosphatase, subunit A"/>
    <property type="match status" value="1"/>
</dbReference>
<organism evidence="16 17">
    <name type="scientific">candidate division CPR3 bacterium GW2011_GWF2_35_18</name>
    <dbReference type="NCBI Taxonomy" id="1618350"/>
    <lineage>
        <taxon>Bacteria</taxon>
        <taxon>Bacteria division CPR3</taxon>
    </lineage>
</organism>
<dbReference type="UniPathway" id="UPA00109">
    <property type="reaction ID" value="UER00186"/>
</dbReference>
<dbReference type="GO" id="GO:0006096">
    <property type="term" value="P:glycolytic process"/>
    <property type="evidence" value="ECO:0007669"/>
    <property type="project" value="UniProtKB-UniRule"/>
</dbReference>
<dbReference type="STRING" id="1618350.UR67_C0001G0074"/>
<keyword evidence="6 9" id="KW-0324">Glycolysis</keyword>
<comment type="caution">
    <text evidence="16">The sequence shown here is derived from an EMBL/GenBank/DDBJ whole genome shotgun (WGS) entry which is preliminary data.</text>
</comment>
<dbReference type="EMBL" id="LBQB01000001">
    <property type="protein sequence ID" value="KKP70165.1"/>
    <property type="molecule type" value="Genomic_DNA"/>
</dbReference>
<dbReference type="InterPro" id="IPR006124">
    <property type="entry name" value="Metalloenzyme"/>
</dbReference>
<evidence type="ECO:0000256" key="5">
    <source>
        <dbReference type="ARBA" id="ARBA00022723"/>
    </source>
</evidence>
<accession>A0A0G0E4A2</accession>
<comment type="subunit">
    <text evidence="9">Monomer.</text>
</comment>
<gene>
    <name evidence="9" type="primary">gpmI</name>
    <name evidence="16" type="ORF">UR67_C0001G0074</name>
</gene>
<dbReference type="GO" id="GO:0030145">
    <property type="term" value="F:manganese ion binding"/>
    <property type="evidence" value="ECO:0007669"/>
    <property type="project" value="UniProtKB-UniRule"/>
</dbReference>
<dbReference type="EC" id="5.4.2.12" evidence="9 10"/>
<reference evidence="16 17" key="1">
    <citation type="journal article" date="2015" name="Nature">
        <title>rRNA introns, odd ribosomes, and small enigmatic genomes across a large radiation of phyla.</title>
        <authorList>
            <person name="Brown C.T."/>
            <person name="Hug L.A."/>
            <person name="Thomas B.C."/>
            <person name="Sharon I."/>
            <person name="Castelle C.J."/>
            <person name="Singh A."/>
            <person name="Wilkins M.J."/>
            <person name="Williams K.H."/>
            <person name="Banfield J.F."/>
        </authorList>
    </citation>
    <scope>NUCLEOTIDE SEQUENCE [LARGE SCALE GENOMIC DNA]</scope>
</reference>
<evidence type="ECO:0000256" key="2">
    <source>
        <dbReference type="ARBA" id="ARBA00002315"/>
    </source>
</evidence>
<feature type="active site" description="Phosphoserine intermediate" evidence="9 11">
    <location>
        <position position="69"/>
    </location>
</feature>
<dbReference type="GO" id="GO:0004619">
    <property type="term" value="F:phosphoglycerate mutase activity"/>
    <property type="evidence" value="ECO:0007669"/>
    <property type="project" value="UniProtKB-UniRule"/>
</dbReference>
<evidence type="ECO:0000259" key="15">
    <source>
        <dbReference type="Pfam" id="PF06415"/>
    </source>
</evidence>
<feature type="binding site" evidence="9 13">
    <location>
        <position position="439"/>
    </location>
    <ligand>
        <name>Mn(2+)</name>
        <dbReference type="ChEBI" id="CHEBI:29035"/>
        <label>1</label>
    </ligand>
</feature>
<dbReference type="PATRIC" id="fig|1618350.3.peg.80"/>
<dbReference type="SUPFAM" id="SSF53649">
    <property type="entry name" value="Alkaline phosphatase-like"/>
    <property type="match status" value="1"/>
</dbReference>
<keyword evidence="8 9" id="KW-0413">Isomerase</keyword>
<feature type="binding site" evidence="9 13">
    <location>
        <position position="17"/>
    </location>
    <ligand>
        <name>Mn(2+)</name>
        <dbReference type="ChEBI" id="CHEBI:29035"/>
        <label>2</label>
    </ligand>
</feature>
<feature type="binding site" evidence="9 12">
    <location>
        <position position="192"/>
    </location>
    <ligand>
        <name>substrate</name>
    </ligand>
</feature>
<feature type="domain" description="Metalloenzyme" evidence="14">
    <location>
        <begin position="9"/>
        <end position="533"/>
    </location>
</feature>
<dbReference type="FunFam" id="3.40.1450.10:FF:000002">
    <property type="entry name" value="2,3-bisphosphoglycerate-independent phosphoglycerate mutase"/>
    <property type="match status" value="1"/>
</dbReference>
<dbReference type="GO" id="GO:0005829">
    <property type="term" value="C:cytosol"/>
    <property type="evidence" value="ECO:0007669"/>
    <property type="project" value="TreeGrafter"/>
</dbReference>
<feature type="binding site" evidence="9 13">
    <location>
        <position position="477"/>
    </location>
    <ligand>
        <name>Mn(2+)</name>
        <dbReference type="ChEBI" id="CHEBI:29035"/>
        <label>2</label>
    </ligand>
</feature>
<dbReference type="InterPro" id="IPR017850">
    <property type="entry name" value="Alkaline_phosphatase_core_sf"/>
</dbReference>
<feature type="binding site" evidence="9 13">
    <location>
        <position position="69"/>
    </location>
    <ligand>
        <name>Mn(2+)</name>
        <dbReference type="ChEBI" id="CHEBI:29035"/>
        <label>2</label>
    </ligand>
</feature>
<evidence type="ECO:0000256" key="13">
    <source>
        <dbReference type="PIRSR" id="PIRSR001492-3"/>
    </source>
</evidence>
<feature type="binding site" evidence="9 13">
    <location>
        <position position="476"/>
    </location>
    <ligand>
        <name>Mn(2+)</name>
        <dbReference type="ChEBI" id="CHEBI:29035"/>
        <label>2</label>
    </ligand>
</feature>
<comment type="function">
    <text evidence="2 9">Catalyzes the interconversion of 2-phosphoglycerate and 3-phosphoglycerate.</text>
</comment>
<evidence type="ECO:0000256" key="12">
    <source>
        <dbReference type="PIRSR" id="PIRSR001492-2"/>
    </source>
</evidence>
<evidence type="ECO:0000313" key="17">
    <source>
        <dbReference type="Proteomes" id="UP000034581"/>
    </source>
</evidence>
<dbReference type="Pfam" id="PF06415">
    <property type="entry name" value="iPGM_N"/>
    <property type="match status" value="1"/>
</dbReference>
<feature type="binding site" evidence="9 13">
    <location>
        <position position="495"/>
    </location>
    <ligand>
        <name>Mn(2+)</name>
        <dbReference type="ChEBI" id="CHEBI:29035"/>
        <label>1</label>
    </ligand>
</feature>
<comment type="pathway">
    <text evidence="3 9">Carbohydrate degradation; glycolysis; pyruvate from D-glyceraldehyde 3-phosphate: step 3/5.</text>
</comment>
<dbReference type="PIRSF" id="PIRSF001492">
    <property type="entry name" value="IPGAM"/>
    <property type="match status" value="1"/>
</dbReference>
<feature type="binding site" evidence="9 12">
    <location>
        <begin position="160"/>
        <end position="161"/>
    </location>
    <ligand>
        <name>substrate</name>
    </ligand>
</feature>
<feature type="binding site" evidence="9 13">
    <location>
        <position position="435"/>
    </location>
    <ligand>
        <name>Mn(2+)</name>
        <dbReference type="ChEBI" id="CHEBI:29035"/>
        <label>1</label>
    </ligand>
</feature>
<dbReference type="InterPro" id="IPR036646">
    <property type="entry name" value="PGAM_B_sf"/>
</dbReference>
<dbReference type="InterPro" id="IPR005995">
    <property type="entry name" value="Pgm_bpd_ind"/>
</dbReference>
<evidence type="ECO:0000259" key="14">
    <source>
        <dbReference type="Pfam" id="PF01676"/>
    </source>
</evidence>
<dbReference type="InterPro" id="IPR011258">
    <property type="entry name" value="BPG-indep_PGM_N"/>
</dbReference>
<evidence type="ECO:0000256" key="11">
    <source>
        <dbReference type="PIRSR" id="PIRSR001492-1"/>
    </source>
</evidence>
<dbReference type="CDD" id="cd16010">
    <property type="entry name" value="iPGM"/>
    <property type="match status" value="1"/>
</dbReference>
<dbReference type="Gene3D" id="3.40.1450.10">
    <property type="entry name" value="BPG-independent phosphoglycerate mutase, domain B"/>
    <property type="match status" value="1"/>
</dbReference>
<dbReference type="PANTHER" id="PTHR31637:SF0">
    <property type="entry name" value="2,3-BISPHOSPHOGLYCERATE-INDEPENDENT PHOSPHOGLYCERATE MUTASE"/>
    <property type="match status" value="1"/>
</dbReference>
<keyword evidence="7 9" id="KW-0464">Manganese</keyword>
<comment type="cofactor">
    <cofactor evidence="9">
        <name>Mn(2+)</name>
        <dbReference type="ChEBI" id="CHEBI:29035"/>
    </cofactor>
    <text evidence="9">Binds 2 manganese ions per subunit.</text>
</comment>
<feature type="binding site" evidence="9 12">
    <location>
        <position position="198"/>
    </location>
    <ligand>
        <name>substrate</name>
    </ligand>
</feature>
<dbReference type="Proteomes" id="UP000034581">
    <property type="component" value="Unassembled WGS sequence"/>
</dbReference>
<protein>
    <recommendedName>
        <fullName evidence="9 10">2,3-bisphosphoglycerate-independent phosphoglycerate mutase</fullName>
        <shortName evidence="9">BPG-independent PGAM</shortName>
        <shortName evidence="9">Phosphoglyceromutase</shortName>
        <shortName evidence="9">iPGM</shortName>
        <ecNumber evidence="9 10">5.4.2.12</ecNumber>
    </recommendedName>
</protein>
<dbReference type="PANTHER" id="PTHR31637">
    <property type="entry name" value="2,3-BISPHOSPHOGLYCERATE-INDEPENDENT PHOSPHOGLYCERATE MUTASE"/>
    <property type="match status" value="1"/>
</dbReference>
<proteinExistence type="inferred from homology"/>
<comment type="catalytic activity">
    <reaction evidence="1 9">
        <text>(2R)-2-phosphoglycerate = (2R)-3-phosphoglycerate</text>
        <dbReference type="Rhea" id="RHEA:15901"/>
        <dbReference type="ChEBI" id="CHEBI:58272"/>
        <dbReference type="ChEBI" id="CHEBI:58289"/>
        <dbReference type="EC" id="5.4.2.12"/>
    </reaction>
</comment>
<evidence type="ECO:0000256" key="3">
    <source>
        <dbReference type="ARBA" id="ARBA00004798"/>
    </source>
</evidence>
<evidence type="ECO:0000313" key="16">
    <source>
        <dbReference type="EMBL" id="KKP70165.1"/>
    </source>
</evidence>
<feature type="binding site" evidence="9 12">
    <location>
        <position position="130"/>
    </location>
    <ligand>
        <name>substrate</name>
    </ligand>
</feature>
<evidence type="ECO:0000256" key="8">
    <source>
        <dbReference type="ARBA" id="ARBA00023235"/>
    </source>
</evidence>
<feature type="domain" description="BPG-independent PGAM N-terminal" evidence="15">
    <location>
        <begin position="89"/>
        <end position="331"/>
    </location>
</feature>
<dbReference type="AlphaFoldDB" id="A0A0G0E4A2"/>
<evidence type="ECO:0000256" key="9">
    <source>
        <dbReference type="HAMAP-Rule" id="MF_01038"/>
    </source>
</evidence>
<evidence type="ECO:0000256" key="6">
    <source>
        <dbReference type="ARBA" id="ARBA00023152"/>
    </source>
</evidence>
<keyword evidence="5 9" id="KW-0479">Metal-binding</keyword>
<evidence type="ECO:0000256" key="7">
    <source>
        <dbReference type="ARBA" id="ARBA00023211"/>
    </source>
</evidence>
<name>A0A0G0E4A2_UNCC3</name>
<evidence type="ECO:0000256" key="4">
    <source>
        <dbReference type="ARBA" id="ARBA00008819"/>
    </source>
</evidence>
<feature type="binding site" evidence="9 12">
    <location>
        <position position="368"/>
    </location>
    <ligand>
        <name>substrate</name>
    </ligand>
</feature>
<sequence length="546" mass="61360">MDNSVSAPKPVVLVILDGFGIAPQKDLESDATLLASMPNYHKLWLNNPHTHLQASGKSVGLPDAQDGSSQVGHLNIGAGRVVYQDLQRINQSIIDGTFIRNEAFVKAVEHVNRNDSALHLVGIIQPSAVHASTDHLNSLLWLAKEYDVKRVFLHVFTDGRDDPPHEGITFVVEVENRMKETGVGKIATITGRYYAMDRDNRWDRTEVCYNCLTQGTGIKEKDAQKALIHSYEQGITDEFIKPINIVDENNNPIGLIHDNDAVIFFNHRVDRPRQLTKAFVLPNFEYVEVRKDIFKEELPLKKRVQIHKITTFSRPNFIQNLFFVTMTQYEEGLPVSAIAFPRRSIKQTISEVLSDHQKRQLHISETEKERFVTYYFNGLREDPFPGEDRIIIPSPSIPTYDLKPEMSSFELTDVLVQKIKQNIYDFIVINFANPDMVGHTGKIAAGIKACEAIDICLGKLAPVVKGMGGVMIVTADHGNVEEMFNRELNEPDTEHSNFPVPFIYIGPVPTGLKTLQPGILGDVAPTILKVMGLPIPQEMTGRILIR</sequence>
<comment type="similarity">
    <text evidence="4 9">Belongs to the BPG-independent phosphoglycerate mutase family.</text>
</comment>
<evidence type="ECO:0000256" key="1">
    <source>
        <dbReference type="ARBA" id="ARBA00000370"/>
    </source>
</evidence>